<dbReference type="AlphaFoldDB" id="A0A9Q0GR78"/>
<evidence type="ECO:0000256" key="1">
    <source>
        <dbReference type="SAM" id="MobiDB-lite"/>
    </source>
</evidence>
<accession>A0A9Q0GR78</accession>
<evidence type="ECO:0000313" key="3">
    <source>
        <dbReference type="Proteomes" id="UP001141806"/>
    </source>
</evidence>
<organism evidence="2 3">
    <name type="scientific">Protea cynaroides</name>
    <dbReference type="NCBI Taxonomy" id="273540"/>
    <lineage>
        <taxon>Eukaryota</taxon>
        <taxon>Viridiplantae</taxon>
        <taxon>Streptophyta</taxon>
        <taxon>Embryophyta</taxon>
        <taxon>Tracheophyta</taxon>
        <taxon>Spermatophyta</taxon>
        <taxon>Magnoliopsida</taxon>
        <taxon>Proteales</taxon>
        <taxon>Proteaceae</taxon>
        <taxon>Protea</taxon>
    </lineage>
</organism>
<keyword evidence="3" id="KW-1185">Reference proteome</keyword>
<proteinExistence type="predicted"/>
<sequence>MGDTQKGVEGEIPMPVNSTWETGNQPMVTTSVSDAAFSIVGSWAKVTDEEEEDDGVEEDKILPMLNEKETVADRLREELIGGGGSPAHEVSNPSLSKDVVLASGTSNQELHNEERDVVVNYDDVTAVD</sequence>
<feature type="region of interest" description="Disordered" evidence="1">
    <location>
        <begin position="1"/>
        <end position="26"/>
    </location>
</feature>
<comment type="caution">
    <text evidence="2">The sequence shown here is derived from an EMBL/GenBank/DDBJ whole genome shotgun (WGS) entry which is preliminary data.</text>
</comment>
<protein>
    <submittedName>
        <fullName evidence="2">Uncharacterized protein</fullName>
    </submittedName>
</protein>
<name>A0A9Q0GR78_9MAGN</name>
<dbReference type="Proteomes" id="UP001141806">
    <property type="component" value="Unassembled WGS sequence"/>
</dbReference>
<reference evidence="2" key="1">
    <citation type="journal article" date="2023" name="Plant J.">
        <title>The genome of the king protea, Protea cynaroides.</title>
        <authorList>
            <person name="Chang J."/>
            <person name="Duong T.A."/>
            <person name="Schoeman C."/>
            <person name="Ma X."/>
            <person name="Roodt D."/>
            <person name="Barker N."/>
            <person name="Li Z."/>
            <person name="Van de Peer Y."/>
            <person name="Mizrachi E."/>
        </authorList>
    </citation>
    <scope>NUCLEOTIDE SEQUENCE</scope>
    <source>
        <tissue evidence="2">Young leaves</tissue>
    </source>
</reference>
<dbReference type="EMBL" id="JAMYWD010000012">
    <property type="protein sequence ID" value="KAJ4952612.1"/>
    <property type="molecule type" value="Genomic_DNA"/>
</dbReference>
<evidence type="ECO:0000313" key="2">
    <source>
        <dbReference type="EMBL" id="KAJ4952612.1"/>
    </source>
</evidence>
<feature type="compositionally biased region" description="Polar residues" evidence="1">
    <location>
        <begin position="16"/>
        <end position="26"/>
    </location>
</feature>
<gene>
    <name evidence="2" type="ORF">NE237_029444</name>
</gene>